<keyword evidence="5" id="KW-0540">Nuclease</keyword>
<dbReference type="Gene3D" id="1.10.287.1120">
    <property type="entry name" value="Bipartite methylase S protein"/>
    <property type="match status" value="1"/>
</dbReference>
<keyword evidence="3" id="KW-0238">DNA-binding</keyword>
<gene>
    <name evidence="5" type="ORF">G9U52_37110</name>
</gene>
<proteinExistence type="inferred from homology"/>
<evidence type="ECO:0000256" key="3">
    <source>
        <dbReference type="ARBA" id="ARBA00023125"/>
    </source>
</evidence>
<keyword evidence="6" id="KW-1185">Reference proteome</keyword>
<comment type="similarity">
    <text evidence="1">Belongs to the type-I restriction system S methylase family.</text>
</comment>
<protein>
    <submittedName>
        <fullName evidence="5">Restriction endonuclease subunit S</fullName>
    </submittedName>
</protein>
<dbReference type="InterPro" id="IPR000055">
    <property type="entry name" value="Restrct_endonuc_typeI_TRD"/>
</dbReference>
<comment type="caution">
    <text evidence="5">The sequence shown here is derived from an EMBL/GenBank/DDBJ whole genome shotgun (WGS) entry which is preliminary data.</text>
</comment>
<dbReference type="Gene3D" id="3.90.220.20">
    <property type="entry name" value="DNA methylase specificity domains"/>
    <property type="match status" value="2"/>
</dbReference>
<evidence type="ECO:0000256" key="2">
    <source>
        <dbReference type="ARBA" id="ARBA00022747"/>
    </source>
</evidence>
<sequence length="463" mass="52265">MIFSNELLSSISEVGIEMLPQGWRTTTVQAISSQMGDAPFGTNLKSKDYTDSGVPVVQGRNIQNNRFEWNNTLYVSSEKKDELKKHLCRMGDLVFPKVGTIGGCAILPKIEGKDEFVLSTNMMKINVDEELYSLKYIYYYFSNPIIQNTIKQHSTSSVQPVFNFTSLKKFPVIVPSLKEQKVISSILSSLDDKIELNININKNLKEMAQALFKRWFVDFEFPNENGEQYKSNGGEFEESELGLIPNDWKIGTVTDIFDVQSGGTPKTGNSEYWNGKIPFFTPKDSTNSFYVIDTEKNITEEGLSKCNSKLYKNGTVFITARGTVGKLSIAGRDMAMNQSCYALISKNGFTQKYIFLQTQQLINTIRKSATGAVFDAITVSTFQNLKTIIPNIDLVKQFEDIVEGIFLSILNNTNENQTLSNIRDTFLPKLMSGEIRIPVEREYTQAGELPMVAERNEKYNTNN</sequence>
<keyword evidence="5" id="KW-0255">Endonuclease</keyword>
<evidence type="ECO:0000313" key="6">
    <source>
        <dbReference type="Proteomes" id="UP001165962"/>
    </source>
</evidence>
<evidence type="ECO:0000313" key="5">
    <source>
        <dbReference type="EMBL" id="NHN35330.1"/>
    </source>
</evidence>
<dbReference type="PANTHER" id="PTHR30408:SF12">
    <property type="entry name" value="TYPE I RESTRICTION ENZYME MJAVIII SPECIFICITY SUBUNIT"/>
    <property type="match status" value="1"/>
</dbReference>
<name>A0ABX0JFK9_9BACL</name>
<accession>A0ABX0JFK9</accession>
<dbReference type="EMBL" id="JAAOIW010000031">
    <property type="protein sequence ID" value="NHN35330.1"/>
    <property type="molecule type" value="Genomic_DNA"/>
</dbReference>
<keyword evidence="2" id="KW-0680">Restriction system</keyword>
<dbReference type="Pfam" id="PF01420">
    <property type="entry name" value="Methylase_S"/>
    <property type="match status" value="2"/>
</dbReference>
<feature type="domain" description="Type I restriction modification DNA specificity" evidence="4">
    <location>
        <begin position="43"/>
        <end position="205"/>
    </location>
</feature>
<evidence type="ECO:0000259" key="4">
    <source>
        <dbReference type="Pfam" id="PF01420"/>
    </source>
</evidence>
<dbReference type="Proteomes" id="UP001165962">
    <property type="component" value="Unassembled WGS sequence"/>
</dbReference>
<organism evidence="5 6">
    <name type="scientific">Paenibacillus agricola</name>
    <dbReference type="NCBI Taxonomy" id="2716264"/>
    <lineage>
        <taxon>Bacteria</taxon>
        <taxon>Bacillati</taxon>
        <taxon>Bacillota</taxon>
        <taxon>Bacilli</taxon>
        <taxon>Bacillales</taxon>
        <taxon>Paenibacillaceae</taxon>
        <taxon>Paenibacillus</taxon>
    </lineage>
</organism>
<feature type="domain" description="Type I restriction modification DNA specificity" evidence="4">
    <location>
        <begin position="245"/>
        <end position="394"/>
    </location>
</feature>
<dbReference type="GO" id="GO:0004519">
    <property type="term" value="F:endonuclease activity"/>
    <property type="evidence" value="ECO:0007669"/>
    <property type="project" value="UniProtKB-KW"/>
</dbReference>
<evidence type="ECO:0000256" key="1">
    <source>
        <dbReference type="ARBA" id="ARBA00010923"/>
    </source>
</evidence>
<dbReference type="CDD" id="cd17243">
    <property type="entry name" value="RMtype1_S_AchA6I-TRD2-CR2_like"/>
    <property type="match status" value="1"/>
</dbReference>
<dbReference type="RefSeq" id="WP_166157959.1">
    <property type="nucleotide sequence ID" value="NZ_JAAOIW010000031.1"/>
</dbReference>
<dbReference type="SUPFAM" id="SSF116734">
    <property type="entry name" value="DNA methylase specificity domain"/>
    <property type="match status" value="2"/>
</dbReference>
<dbReference type="InterPro" id="IPR052021">
    <property type="entry name" value="Type-I_RS_S_subunit"/>
</dbReference>
<keyword evidence="5" id="KW-0378">Hydrolase</keyword>
<dbReference type="InterPro" id="IPR044946">
    <property type="entry name" value="Restrct_endonuc_typeI_TRD_sf"/>
</dbReference>
<reference evidence="5" key="1">
    <citation type="submission" date="2020-03" db="EMBL/GenBank/DDBJ databases">
        <title>Draft sequencing of Paenibacilllus sp. S3N08.</title>
        <authorList>
            <person name="Kim D.-U."/>
        </authorList>
    </citation>
    <scope>NUCLEOTIDE SEQUENCE</scope>
    <source>
        <strain evidence="5">S3N08</strain>
    </source>
</reference>
<dbReference type="PANTHER" id="PTHR30408">
    <property type="entry name" value="TYPE-1 RESTRICTION ENZYME ECOKI SPECIFICITY PROTEIN"/>
    <property type="match status" value="1"/>
</dbReference>